<protein>
    <submittedName>
        <fullName evidence="4">DUF4157 domain-containing protein</fullName>
    </submittedName>
</protein>
<feature type="compositionally biased region" description="Acidic residues" evidence="1">
    <location>
        <begin position="166"/>
        <end position="180"/>
    </location>
</feature>
<feature type="domain" description="SH3b" evidence="2">
    <location>
        <begin position="330"/>
        <end position="381"/>
    </location>
</feature>
<dbReference type="InterPro" id="IPR025295">
    <property type="entry name" value="eCIS_core_dom"/>
</dbReference>
<keyword evidence="5" id="KW-1185">Reference proteome</keyword>
<proteinExistence type="predicted"/>
<dbReference type="AlphaFoldDB" id="A0A504JBJ2"/>
<evidence type="ECO:0000313" key="4">
    <source>
        <dbReference type="EMBL" id="TPN83940.1"/>
    </source>
</evidence>
<reference evidence="4 5" key="1">
    <citation type="submission" date="2019-06" db="EMBL/GenBank/DDBJ databases">
        <authorList>
            <person name="Meng X."/>
        </authorList>
    </citation>
    <scope>NUCLEOTIDE SEQUENCE [LARGE SCALE GENOMIC DNA]</scope>
    <source>
        <strain evidence="4 5">M625</strain>
    </source>
</reference>
<evidence type="ECO:0000256" key="1">
    <source>
        <dbReference type="SAM" id="MobiDB-lite"/>
    </source>
</evidence>
<evidence type="ECO:0000259" key="3">
    <source>
        <dbReference type="Pfam" id="PF13699"/>
    </source>
</evidence>
<name>A0A504JBJ2_9FLAO</name>
<feature type="compositionally biased region" description="Polar residues" evidence="1">
    <location>
        <begin position="70"/>
        <end position="92"/>
    </location>
</feature>
<dbReference type="InterPro" id="IPR003646">
    <property type="entry name" value="SH3-like_bac-type"/>
</dbReference>
<dbReference type="Pfam" id="PF08239">
    <property type="entry name" value="SH3_3"/>
    <property type="match status" value="1"/>
</dbReference>
<feature type="compositionally biased region" description="Basic and acidic residues" evidence="1">
    <location>
        <begin position="55"/>
        <end position="69"/>
    </location>
</feature>
<dbReference type="Pfam" id="PF13699">
    <property type="entry name" value="eCIS_core"/>
    <property type="match status" value="1"/>
</dbReference>
<feature type="domain" description="eCIS core" evidence="3">
    <location>
        <begin position="230"/>
        <end position="305"/>
    </location>
</feature>
<evidence type="ECO:0000313" key="5">
    <source>
        <dbReference type="Proteomes" id="UP000315540"/>
    </source>
</evidence>
<evidence type="ECO:0000259" key="2">
    <source>
        <dbReference type="Pfam" id="PF08239"/>
    </source>
</evidence>
<organism evidence="4 5">
    <name type="scientific">Aquimarina algicola</name>
    <dbReference type="NCBI Taxonomy" id="2589995"/>
    <lineage>
        <taxon>Bacteria</taxon>
        <taxon>Pseudomonadati</taxon>
        <taxon>Bacteroidota</taxon>
        <taxon>Flavobacteriia</taxon>
        <taxon>Flavobacteriales</taxon>
        <taxon>Flavobacteriaceae</taxon>
        <taxon>Aquimarina</taxon>
    </lineage>
</organism>
<feature type="compositionally biased region" description="Polar residues" evidence="1">
    <location>
        <begin position="203"/>
        <end position="215"/>
    </location>
</feature>
<dbReference type="Proteomes" id="UP000315540">
    <property type="component" value="Unassembled WGS sequence"/>
</dbReference>
<dbReference type="EMBL" id="VFWZ01000006">
    <property type="protein sequence ID" value="TPN83940.1"/>
    <property type="molecule type" value="Genomic_DNA"/>
</dbReference>
<feature type="compositionally biased region" description="Basic and acidic residues" evidence="1">
    <location>
        <begin position="14"/>
        <end position="31"/>
    </location>
</feature>
<sequence length="564" mass="63390">MKSVFSSRRNKNPHHNEGKEQKETPFFKKENRQPFFNIAKGGAVQTKLTIGQPGDKYEKEADAVADRVVNKTQQPNIQNKEISSIQRESLATPQDDEKLGTAEQRMEEDKMVQEKPEIQAMETPKEEEALQSKEEEEQGTVQQMSEEEEPVQKMDEEEMVNKMENGEEEEAVQAKEEEEQGTVQQMSEEEEPVQKMGEEEALQTKNNQKTAASHTLTKRIKNTSGTGRQMSKDTRSEMESSFGRDFSNVNIHTDQESVAMNKELGAQAFTHGNDIYFNSGKYHPESTEGKRLLAHELTHTIQQGKSVKKKIQRHMQSTYPWEGIVTTKWSAALRGTPGKSGKFIANIPKNTRVTVISNSGNWLRIRVFHKNIQKTGYMYHNLVSLSTSDNVTDEMTSLVGQEASWYPSGGTSGVGDTSGNDFADWASASSESNAPEVISSTTINCWEMVLLSAYRTGALTWSWIHNLYINTPMSDWPKAMTSSKSRYTFGDPIPKGKIVFFNGINHVALSTGNHDDVLTFWPPPDMTRYTRGTVDKVKIRTASSLINAMGGARRVVVEIGEPTW</sequence>
<feature type="region of interest" description="Disordered" evidence="1">
    <location>
        <begin position="51"/>
        <end position="215"/>
    </location>
</feature>
<dbReference type="OrthoDB" id="4317910at2"/>
<feature type="compositionally biased region" description="Basic and acidic residues" evidence="1">
    <location>
        <begin position="150"/>
        <end position="165"/>
    </location>
</feature>
<accession>A0A504JBJ2</accession>
<comment type="caution">
    <text evidence="4">The sequence shown here is derived from an EMBL/GenBank/DDBJ whole genome shotgun (WGS) entry which is preliminary data.</text>
</comment>
<gene>
    <name evidence="4" type="ORF">FHK87_18420</name>
</gene>
<feature type="compositionally biased region" description="Basic and acidic residues" evidence="1">
    <location>
        <begin position="95"/>
        <end position="133"/>
    </location>
</feature>
<dbReference type="RefSeq" id="WP_140595248.1">
    <property type="nucleotide sequence ID" value="NZ_VFWZ01000006.1"/>
</dbReference>
<feature type="region of interest" description="Disordered" evidence="1">
    <location>
        <begin position="1"/>
        <end position="31"/>
    </location>
</feature>
<dbReference type="Gene3D" id="2.30.30.40">
    <property type="entry name" value="SH3 Domains"/>
    <property type="match status" value="1"/>
</dbReference>